<gene>
    <name evidence="1" type="ORF">M378DRAFT_15129</name>
</gene>
<keyword evidence="2" id="KW-1185">Reference proteome</keyword>
<dbReference type="InParanoid" id="A0A0C2SY40"/>
<dbReference type="EMBL" id="KN818324">
    <property type="protein sequence ID" value="KIL59024.1"/>
    <property type="molecule type" value="Genomic_DNA"/>
</dbReference>
<protein>
    <submittedName>
        <fullName evidence="1">Uncharacterized protein</fullName>
    </submittedName>
</protein>
<evidence type="ECO:0000313" key="2">
    <source>
        <dbReference type="Proteomes" id="UP000054549"/>
    </source>
</evidence>
<proteinExistence type="predicted"/>
<name>A0A0C2SY40_AMAMK</name>
<dbReference type="AlphaFoldDB" id="A0A0C2SY40"/>
<organism evidence="1 2">
    <name type="scientific">Amanita muscaria (strain Koide BX008)</name>
    <dbReference type="NCBI Taxonomy" id="946122"/>
    <lineage>
        <taxon>Eukaryota</taxon>
        <taxon>Fungi</taxon>
        <taxon>Dikarya</taxon>
        <taxon>Basidiomycota</taxon>
        <taxon>Agaricomycotina</taxon>
        <taxon>Agaricomycetes</taxon>
        <taxon>Agaricomycetidae</taxon>
        <taxon>Agaricales</taxon>
        <taxon>Pluteineae</taxon>
        <taxon>Amanitaceae</taxon>
        <taxon>Amanita</taxon>
    </lineage>
</organism>
<evidence type="ECO:0000313" key="1">
    <source>
        <dbReference type="EMBL" id="KIL59024.1"/>
    </source>
</evidence>
<dbReference type="HOGENOM" id="CLU_2468557_0_0_1"/>
<reference evidence="1 2" key="1">
    <citation type="submission" date="2014-04" db="EMBL/GenBank/DDBJ databases">
        <title>Evolutionary Origins and Diversification of the Mycorrhizal Mutualists.</title>
        <authorList>
            <consortium name="DOE Joint Genome Institute"/>
            <consortium name="Mycorrhizal Genomics Consortium"/>
            <person name="Kohler A."/>
            <person name="Kuo A."/>
            <person name="Nagy L.G."/>
            <person name="Floudas D."/>
            <person name="Copeland A."/>
            <person name="Barry K.W."/>
            <person name="Cichocki N."/>
            <person name="Veneault-Fourrey C."/>
            <person name="LaButti K."/>
            <person name="Lindquist E.A."/>
            <person name="Lipzen A."/>
            <person name="Lundell T."/>
            <person name="Morin E."/>
            <person name="Murat C."/>
            <person name="Riley R."/>
            <person name="Ohm R."/>
            <person name="Sun H."/>
            <person name="Tunlid A."/>
            <person name="Henrissat B."/>
            <person name="Grigoriev I.V."/>
            <person name="Hibbett D.S."/>
            <person name="Martin F."/>
        </authorList>
    </citation>
    <scope>NUCLEOTIDE SEQUENCE [LARGE SCALE GENOMIC DNA]</scope>
    <source>
        <strain evidence="1 2">Koide BX008</strain>
    </source>
</reference>
<dbReference type="Proteomes" id="UP000054549">
    <property type="component" value="Unassembled WGS sequence"/>
</dbReference>
<sequence length="88" mass="8865">MPVIKATSALVAVKRGSAGARGTEDDIRSNEAGISPVVDAVELISTAGAVDGGTVTEVAGGGVVEMVGLRMEIPSVPNTLFVVLRLFA</sequence>
<accession>A0A0C2SY40</accession>